<reference evidence="5" key="1">
    <citation type="submission" date="2025-08" db="UniProtKB">
        <authorList>
            <consortium name="RefSeq"/>
        </authorList>
    </citation>
    <scope>IDENTIFICATION</scope>
    <source>
        <tissue evidence="5">Whole larvae</tissue>
    </source>
</reference>
<dbReference type="InterPro" id="IPR048945">
    <property type="entry name" value="RASSF8/10_RA"/>
</dbReference>
<evidence type="ECO:0000313" key="4">
    <source>
        <dbReference type="Proteomes" id="UP001652740"/>
    </source>
</evidence>
<dbReference type="CTD" id="11228"/>
<evidence type="ECO:0000313" key="5">
    <source>
        <dbReference type="RefSeq" id="XP_026761398.1"/>
    </source>
</evidence>
<dbReference type="Proteomes" id="UP001652740">
    <property type="component" value="Unplaced"/>
</dbReference>
<gene>
    <name evidence="5" type="primary">LOC113520304</name>
</gene>
<keyword evidence="4" id="KW-1185">Reference proteome</keyword>
<feature type="domain" description="Ras-associating" evidence="3">
    <location>
        <begin position="1"/>
        <end position="82"/>
    </location>
</feature>
<evidence type="ECO:0000259" key="3">
    <source>
        <dbReference type="PROSITE" id="PS50200"/>
    </source>
</evidence>
<evidence type="ECO:0000256" key="2">
    <source>
        <dbReference type="SAM" id="MobiDB-lite"/>
    </source>
</evidence>
<keyword evidence="1" id="KW-0175">Coiled coil</keyword>
<dbReference type="GO" id="GO:0007165">
    <property type="term" value="P:signal transduction"/>
    <property type="evidence" value="ECO:0007669"/>
    <property type="project" value="InterPro"/>
</dbReference>
<dbReference type="Pfam" id="PF21712">
    <property type="entry name" value="RASSF8-10_RA"/>
    <property type="match status" value="1"/>
</dbReference>
<proteinExistence type="predicted"/>
<dbReference type="AlphaFoldDB" id="A0A6J1X5E5"/>
<name>A0A6J1X5E5_GALME</name>
<feature type="region of interest" description="Disordered" evidence="2">
    <location>
        <begin position="80"/>
        <end position="211"/>
    </location>
</feature>
<dbReference type="InterPro" id="IPR029071">
    <property type="entry name" value="Ubiquitin-like_domsf"/>
</dbReference>
<dbReference type="PANTHER" id="PTHR15286">
    <property type="entry name" value="RAS-ASSOCIATING DOMAIN CONTAINING PROTEIN"/>
    <property type="match status" value="1"/>
</dbReference>
<dbReference type="RefSeq" id="XP_026761398.1">
    <property type="nucleotide sequence ID" value="XM_026905597.3"/>
</dbReference>
<dbReference type="SMART" id="SM00314">
    <property type="entry name" value="RA"/>
    <property type="match status" value="1"/>
</dbReference>
<dbReference type="SUPFAM" id="SSF54236">
    <property type="entry name" value="Ubiquitin-like"/>
    <property type="match status" value="1"/>
</dbReference>
<dbReference type="GeneID" id="113520304"/>
<dbReference type="Gene3D" id="3.10.20.90">
    <property type="entry name" value="Phosphatidylinositol 3-kinase Catalytic Subunit, Chain A, domain 1"/>
    <property type="match status" value="1"/>
</dbReference>
<feature type="compositionally biased region" description="Low complexity" evidence="2">
    <location>
        <begin position="117"/>
        <end position="139"/>
    </location>
</feature>
<organism evidence="4 5">
    <name type="scientific">Galleria mellonella</name>
    <name type="common">Greater wax moth</name>
    <dbReference type="NCBI Taxonomy" id="7137"/>
    <lineage>
        <taxon>Eukaryota</taxon>
        <taxon>Metazoa</taxon>
        <taxon>Ecdysozoa</taxon>
        <taxon>Arthropoda</taxon>
        <taxon>Hexapoda</taxon>
        <taxon>Insecta</taxon>
        <taxon>Pterygota</taxon>
        <taxon>Neoptera</taxon>
        <taxon>Endopterygota</taxon>
        <taxon>Lepidoptera</taxon>
        <taxon>Glossata</taxon>
        <taxon>Ditrysia</taxon>
        <taxon>Pyraloidea</taxon>
        <taxon>Pyralidae</taxon>
        <taxon>Galleriinae</taxon>
        <taxon>Galleria</taxon>
    </lineage>
</organism>
<feature type="coiled-coil region" evidence="1">
    <location>
        <begin position="314"/>
        <end position="416"/>
    </location>
</feature>
<dbReference type="InterPro" id="IPR048944">
    <property type="entry name" value="RASSF8_RA"/>
</dbReference>
<dbReference type="PANTHER" id="PTHR15286:SF6">
    <property type="entry name" value="GH01133P"/>
    <property type="match status" value="1"/>
</dbReference>
<sequence>MELKVWVEGIQRIVCGVTETTTCQDVVFALAHATGKVGRFTLIERWRNNERLLAPQEYPLKILSKWGEYSNDIQFILRRSDSGNNQKPLQTTSNTRSPIGNGHNTSNPNILESQNSPNRINTTPTYNNNNISNTSPGNPVGVVKGVQQTKTLESDSPVLKDVPPYREPPPPYRSPPPPSQALRKSPNRMRGNRSAHMSPVNLPDEGADRSPEAVSYNSQYRELVSLVNYQREKLSSQQVDLIKYDAEIGYWENKGREQDRQVELLQQQISSADNQLRISTEQVQALNYIEEESEIVKQNEKTLKSEIVLVRSKLANCETELLQCKNKIRKLMEEIHNEQRIVNSRQQENRQALERSMLAEMENLQSQIQQAKHATEINHLTAENLKREVGVLEDAIMEKKRQVERLVQEMKEANLQSLTGSVDELRHPLDGLCKAGSARRIIGSPRQLENAAPTNKNPHGVWV</sequence>
<feature type="compositionally biased region" description="Pro residues" evidence="2">
    <location>
        <begin position="165"/>
        <end position="179"/>
    </location>
</feature>
<dbReference type="InterPro" id="IPR033593">
    <property type="entry name" value="N-RASSF"/>
</dbReference>
<dbReference type="PROSITE" id="PS50200">
    <property type="entry name" value="RA"/>
    <property type="match status" value="1"/>
</dbReference>
<dbReference type="InterPro" id="IPR000159">
    <property type="entry name" value="RA_dom"/>
</dbReference>
<protein>
    <submittedName>
        <fullName evidence="5">Ras association domain-containing protein 8 isoform X2</fullName>
    </submittedName>
</protein>
<feature type="compositionally biased region" description="Polar residues" evidence="2">
    <location>
        <begin position="82"/>
        <end position="116"/>
    </location>
</feature>
<dbReference type="CDD" id="cd16134">
    <property type="entry name" value="RA_RASSF8"/>
    <property type="match status" value="1"/>
</dbReference>
<accession>A0A6J1X5E5</accession>
<dbReference type="OrthoDB" id="10051571at2759"/>
<evidence type="ECO:0000256" key="1">
    <source>
        <dbReference type="SAM" id="Coils"/>
    </source>
</evidence>